<evidence type="ECO:0000256" key="1">
    <source>
        <dbReference type="SAM" id="MobiDB-lite"/>
    </source>
</evidence>
<name>A0A512I9U9_9MICC</name>
<organism evidence="3 4">
    <name type="scientific">Kocuria turfanensis</name>
    <dbReference type="NCBI Taxonomy" id="388357"/>
    <lineage>
        <taxon>Bacteria</taxon>
        <taxon>Bacillati</taxon>
        <taxon>Actinomycetota</taxon>
        <taxon>Actinomycetes</taxon>
        <taxon>Micrococcales</taxon>
        <taxon>Micrococcaceae</taxon>
        <taxon>Kocuria</taxon>
    </lineage>
</organism>
<comment type="caution">
    <text evidence="3">The sequence shown here is derived from an EMBL/GenBank/DDBJ whole genome shotgun (WGS) entry which is preliminary data.</text>
</comment>
<keyword evidence="2" id="KW-0812">Transmembrane</keyword>
<keyword evidence="2" id="KW-1133">Transmembrane helix</keyword>
<dbReference type="Proteomes" id="UP000321103">
    <property type="component" value="Unassembled WGS sequence"/>
</dbReference>
<keyword evidence="4" id="KW-1185">Reference proteome</keyword>
<feature type="transmembrane region" description="Helical" evidence="2">
    <location>
        <begin position="84"/>
        <end position="105"/>
    </location>
</feature>
<feature type="compositionally biased region" description="Basic and acidic residues" evidence="1">
    <location>
        <begin position="1"/>
        <end position="14"/>
    </location>
</feature>
<dbReference type="RefSeq" id="WP_062735348.1">
    <property type="nucleotide sequence ID" value="NZ_BJZS01000017.1"/>
</dbReference>
<evidence type="ECO:0000256" key="2">
    <source>
        <dbReference type="SAM" id="Phobius"/>
    </source>
</evidence>
<sequence>MDDDRSDSPPRPDRPGGATGPGDPTGPGGPDGPRDAHGPGGPGGPGSTPVPGGPAPAGGYGPPPSWGPPLQWERFAAGRSHADTALILGILSVVVLPLLGPFAIWQANEAEKLGTPATPGRVLGWVGTVLLAVLALFLVLWLIAVVFLISSGGGG</sequence>
<evidence type="ECO:0000313" key="3">
    <source>
        <dbReference type="EMBL" id="GEO94476.1"/>
    </source>
</evidence>
<feature type="compositionally biased region" description="Gly residues" evidence="1">
    <location>
        <begin position="17"/>
        <end position="31"/>
    </location>
</feature>
<reference evidence="3 4" key="1">
    <citation type="submission" date="2019-07" db="EMBL/GenBank/DDBJ databases">
        <title>Whole genome shotgun sequence of Kocuria turfanensis NBRC 107627.</title>
        <authorList>
            <person name="Hosoyama A."/>
            <person name="Uohara A."/>
            <person name="Ohji S."/>
            <person name="Ichikawa N."/>
        </authorList>
    </citation>
    <scope>NUCLEOTIDE SEQUENCE [LARGE SCALE GENOMIC DNA]</scope>
    <source>
        <strain evidence="3 4">NBRC 107627</strain>
    </source>
</reference>
<proteinExistence type="predicted"/>
<accession>A0A512I9U9</accession>
<feature type="transmembrane region" description="Helical" evidence="2">
    <location>
        <begin position="125"/>
        <end position="149"/>
    </location>
</feature>
<protein>
    <recommendedName>
        <fullName evidence="5">DUF4190 domain-containing protein</fullName>
    </recommendedName>
</protein>
<dbReference type="EMBL" id="BJZS01000017">
    <property type="protein sequence ID" value="GEO94476.1"/>
    <property type="molecule type" value="Genomic_DNA"/>
</dbReference>
<dbReference type="AlphaFoldDB" id="A0A512I9U9"/>
<gene>
    <name evidence="3" type="ORF">KTU01_05990</name>
</gene>
<evidence type="ECO:0008006" key="5">
    <source>
        <dbReference type="Google" id="ProtNLM"/>
    </source>
</evidence>
<keyword evidence="2" id="KW-0472">Membrane</keyword>
<feature type="region of interest" description="Disordered" evidence="1">
    <location>
        <begin position="1"/>
        <end position="68"/>
    </location>
</feature>
<evidence type="ECO:0000313" key="4">
    <source>
        <dbReference type="Proteomes" id="UP000321103"/>
    </source>
</evidence>
<dbReference type="STRING" id="388357.GCA_001580365_01650"/>